<evidence type="ECO:0000313" key="4">
    <source>
        <dbReference type="Proteomes" id="UP000277864"/>
    </source>
</evidence>
<dbReference type="RefSeq" id="WP_125942465.1">
    <property type="nucleotide sequence ID" value="NZ_PXZH01000001.1"/>
</dbReference>
<evidence type="ECO:0000313" key="3">
    <source>
        <dbReference type="EMBL" id="RST89853.1"/>
    </source>
</evidence>
<gene>
    <name evidence="3" type="ORF">C7P63_01880</name>
</gene>
<feature type="compositionally biased region" description="Polar residues" evidence="1">
    <location>
        <begin position="166"/>
        <end position="185"/>
    </location>
</feature>
<comment type="caution">
    <text evidence="3">The sequence shown here is derived from an EMBL/GenBank/DDBJ whole genome shotgun (WGS) entry which is preliminary data.</text>
</comment>
<evidence type="ECO:0000256" key="1">
    <source>
        <dbReference type="SAM" id="MobiDB-lite"/>
    </source>
</evidence>
<sequence length="336" mass="38054">MNKKRRLTLLVCLASLIVLTSCSKLSSKQDFSEEIKNSQPKKTDLEKLFQEVFKHIKQDDYQVALVALEKMEETHPNNVSITRLYTQVEQLVYIKEAVENKELNQAQKLWRSLMKEDSLNKEVKAANQRLKKDITALEKEQGKQTAGNESELDLDQPEEKKLEAETASSATSKPTQEASPSSSTPLMEVEPEEIDYGFFKEQLVLYAGFPQAVVDQISEAEIKLGVDRAQETIASQGGYGDMGYFFAEMEKMYPEVKDTPHPSESDTLKQPLANWTGLVAEKVKERNASYEFAYSLQLDDSLEGLQEIYVKKAGTNQVLKEPIGKVNVYTGDITWY</sequence>
<dbReference type="PROSITE" id="PS51257">
    <property type="entry name" value="PROKAR_LIPOPROTEIN"/>
    <property type="match status" value="1"/>
</dbReference>
<evidence type="ECO:0008006" key="5">
    <source>
        <dbReference type="Google" id="ProtNLM"/>
    </source>
</evidence>
<name>A0A429Z853_9ENTE</name>
<dbReference type="Proteomes" id="UP000277864">
    <property type="component" value="Unassembled WGS sequence"/>
</dbReference>
<keyword evidence="2" id="KW-0732">Signal</keyword>
<keyword evidence="4" id="KW-1185">Reference proteome</keyword>
<organism evidence="3 4">
    <name type="scientific">Vagococcus humatus</name>
    <dbReference type="NCBI Taxonomy" id="1889241"/>
    <lineage>
        <taxon>Bacteria</taxon>
        <taxon>Bacillati</taxon>
        <taxon>Bacillota</taxon>
        <taxon>Bacilli</taxon>
        <taxon>Lactobacillales</taxon>
        <taxon>Enterococcaceae</taxon>
        <taxon>Vagococcus</taxon>
    </lineage>
</organism>
<dbReference type="EMBL" id="PXZH01000001">
    <property type="protein sequence ID" value="RST89853.1"/>
    <property type="molecule type" value="Genomic_DNA"/>
</dbReference>
<evidence type="ECO:0000256" key="2">
    <source>
        <dbReference type="SAM" id="SignalP"/>
    </source>
</evidence>
<accession>A0A429Z853</accession>
<reference evidence="3 4" key="1">
    <citation type="submission" date="2018-03" db="EMBL/GenBank/DDBJ databases">
        <authorList>
            <person name="Gulvik C.A."/>
        </authorList>
    </citation>
    <scope>NUCLEOTIDE SEQUENCE [LARGE SCALE GENOMIC DNA]</scope>
    <source>
        <strain evidence="3 4">JCM 31581</strain>
    </source>
</reference>
<proteinExistence type="predicted"/>
<dbReference type="AlphaFoldDB" id="A0A429Z853"/>
<feature type="signal peptide" evidence="2">
    <location>
        <begin position="1"/>
        <end position="20"/>
    </location>
</feature>
<feature type="region of interest" description="Disordered" evidence="1">
    <location>
        <begin position="137"/>
        <end position="187"/>
    </location>
</feature>
<feature type="chain" id="PRO_5038904292" description="Lipoprotein" evidence="2">
    <location>
        <begin position="21"/>
        <end position="336"/>
    </location>
</feature>
<protein>
    <recommendedName>
        <fullName evidence="5">Lipoprotein</fullName>
    </recommendedName>
</protein>